<name>A0A7W6H9M0_9HYPH</name>
<comment type="caution">
    <text evidence="1">The sequence shown here is derived from an EMBL/GenBank/DDBJ whole genome shotgun (WGS) entry which is preliminary data.</text>
</comment>
<reference evidence="1 2" key="1">
    <citation type="submission" date="2020-08" db="EMBL/GenBank/DDBJ databases">
        <title>Genomic Encyclopedia of Type Strains, Phase IV (KMG-IV): sequencing the most valuable type-strain genomes for metagenomic binning, comparative biology and taxonomic classification.</title>
        <authorList>
            <person name="Goeker M."/>
        </authorList>
    </citation>
    <scope>NUCLEOTIDE SEQUENCE [LARGE SCALE GENOMIC DNA]</scope>
    <source>
        <strain evidence="1 2">DSM 102238</strain>
    </source>
</reference>
<dbReference type="AlphaFoldDB" id="A0A7W6H9M0"/>
<protein>
    <submittedName>
        <fullName evidence="1">Uncharacterized protein</fullName>
    </submittedName>
</protein>
<sequence>MRFNRWPRVEGDNETPRKRAAFVRSQRQKCDKLPLFAELIRETQHDVDTEMARCHESWPIAQQRGRNERAARWRKARSKLWSHGDNMRQLLRALWRDCPYPADPTYLLDLFHKIDVGRVDPERPPWRFHPEIKPRVTLDPASFDEAFRQIGQSKVGGGPKTIPADKFIFCGNIGSGFLILHSMVRLVEPNESFYTSSNHRLRDSHVGRSGHWVDLEVFGKVSDEDLARIERLAQMADTRPVIARVSGNWARTSIEDVEGRSV</sequence>
<organism evidence="1 2">
    <name type="scientific">Aureimonas pseudogalii</name>
    <dbReference type="NCBI Taxonomy" id="1744844"/>
    <lineage>
        <taxon>Bacteria</taxon>
        <taxon>Pseudomonadati</taxon>
        <taxon>Pseudomonadota</taxon>
        <taxon>Alphaproteobacteria</taxon>
        <taxon>Hyphomicrobiales</taxon>
        <taxon>Aurantimonadaceae</taxon>
        <taxon>Aureimonas</taxon>
    </lineage>
</organism>
<proteinExistence type="predicted"/>
<dbReference type="Proteomes" id="UP000542776">
    <property type="component" value="Unassembled WGS sequence"/>
</dbReference>
<dbReference type="RefSeq" id="WP_183202989.1">
    <property type="nucleotide sequence ID" value="NZ_JACIEK010000038.1"/>
</dbReference>
<dbReference type="EMBL" id="JACIEK010000038">
    <property type="protein sequence ID" value="MBB4000898.1"/>
    <property type="molecule type" value="Genomic_DNA"/>
</dbReference>
<gene>
    <name evidence="1" type="ORF">GGR04_004779</name>
</gene>
<accession>A0A7W6H9M0</accession>
<evidence type="ECO:0000313" key="1">
    <source>
        <dbReference type="EMBL" id="MBB4000898.1"/>
    </source>
</evidence>
<evidence type="ECO:0000313" key="2">
    <source>
        <dbReference type="Proteomes" id="UP000542776"/>
    </source>
</evidence>
<keyword evidence="2" id="KW-1185">Reference proteome</keyword>